<dbReference type="InterPro" id="IPR036005">
    <property type="entry name" value="Creatinase/aminopeptidase-like"/>
</dbReference>
<feature type="region of interest" description="Disordered" evidence="15">
    <location>
        <begin position="803"/>
        <end position="833"/>
    </location>
</feature>
<dbReference type="Pfam" id="PF00557">
    <property type="entry name" value="Peptidase_M24"/>
    <property type="match status" value="1"/>
</dbReference>
<comment type="catalytic activity">
    <reaction evidence="1">
        <text>Release of any N-terminal amino acid, including proline, that is linked to proline, even from a dipeptide or tripeptide.</text>
        <dbReference type="EC" id="3.4.11.9"/>
    </reaction>
</comment>
<keyword evidence="7" id="KW-0645">Protease</keyword>
<feature type="region of interest" description="Disordered" evidence="15">
    <location>
        <begin position="1209"/>
        <end position="1252"/>
    </location>
</feature>
<evidence type="ECO:0000256" key="7">
    <source>
        <dbReference type="ARBA" id="ARBA00022670"/>
    </source>
</evidence>
<evidence type="ECO:0000256" key="3">
    <source>
        <dbReference type="ARBA" id="ARBA00002443"/>
    </source>
</evidence>
<feature type="region of interest" description="Disordered" evidence="15">
    <location>
        <begin position="759"/>
        <end position="781"/>
    </location>
</feature>
<evidence type="ECO:0000256" key="9">
    <source>
        <dbReference type="ARBA" id="ARBA00022801"/>
    </source>
</evidence>
<dbReference type="SUPFAM" id="SSF55920">
    <property type="entry name" value="Creatinase/aminopeptidase"/>
    <property type="match status" value="1"/>
</dbReference>
<gene>
    <name evidence="17" type="ORF">DIS24_g9668</name>
</gene>
<evidence type="ECO:0000256" key="12">
    <source>
        <dbReference type="ARBA" id="ARBA00030849"/>
    </source>
</evidence>
<feature type="region of interest" description="Disordered" evidence="15">
    <location>
        <begin position="682"/>
        <end position="703"/>
    </location>
</feature>
<evidence type="ECO:0000256" key="5">
    <source>
        <dbReference type="ARBA" id="ARBA00012574"/>
    </source>
</evidence>
<dbReference type="GO" id="GO:0070006">
    <property type="term" value="F:metalloaminopeptidase activity"/>
    <property type="evidence" value="ECO:0007669"/>
    <property type="project" value="InterPro"/>
</dbReference>
<dbReference type="PANTHER" id="PTHR43226:SF3">
    <property type="entry name" value="XAA-PRO AMINOPEPTIDASE AN0832-RELATED"/>
    <property type="match status" value="1"/>
</dbReference>
<evidence type="ECO:0000313" key="18">
    <source>
        <dbReference type="Proteomes" id="UP001175001"/>
    </source>
</evidence>
<keyword evidence="6 17" id="KW-0031">Aminopeptidase</keyword>
<dbReference type="Gene3D" id="3.90.230.10">
    <property type="entry name" value="Creatinase/methionine aminopeptidase superfamily"/>
    <property type="match status" value="1"/>
</dbReference>
<dbReference type="PANTHER" id="PTHR43226">
    <property type="entry name" value="XAA-PRO AMINOPEPTIDASE 3"/>
    <property type="match status" value="1"/>
</dbReference>
<evidence type="ECO:0000256" key="6">
    <source>
        <dbReference type="ARBA" id="ARBA00022438"/>
    </source>
</evidence>
<evidence type="ECO:0000259" key="16">
    <source>
        <dbReference type="SMART" id="SM01011"/>
    </source>
</evidence>
<proteinExistence type="inferred from homology"/>
<accession>A0AA39XV00</accession>
<evidence type="ECO:0000256" key="11">
    <source>
        <dbReference type="ARBA" id="ARBA00023211"/>
    </source>
</evidence>
<dbReference type="Pfam" id="PF05195">
    <property type="entry name" value="AMP_N"/>
    <property type="match status" value="1"/>
</dbReference>
<dbReference type="SUPFAM" id="SSF53092">
    <property type="entry name" value="Creatinase/prolidase N-terminal domain"/>
    <property type="match status" value="1"/>
</dbReference>
<evidence type="ECO:0000256" key="2">
    <source>
        <dbReference type="ARBA" id="ARBA00001936"/>
    </source>
</evidence>
<feature type="domain" description="Aminopeptidase P N-terminal" evidence="16">
    <location>
        <begin position="19"/>
        <end position="152"/>
    </location>
</feature>
<dbReference type="InterPro" id="IPR000994">
    <property type="entry name" value="Pept_M24"/>
</dbReference>
<feature type="region of interest" description="Disordered" evidence="15">
    <location>
        <begin position="483"/>
        <end position="540"/>
    </location>
</feature>
<dbReference type="Proteomes" id="UP001175001">
    <property type="component" value="Unassembled WGS sequence"/>
</dbReference>
<dbReference type="GO" id="GO:0030145">
    <property type="term" value="F:manganese ion binding"/>
    <property type="evidence" value="ECO:0007669"/>
    <property type="project" value="InterPro"/>
</dbReference>
<evidence type="ECO:0000256" key="13">
    <source>
        <dbReference type="ARBA" id="ARBA00032413"/>
    </source>
</evidence>
<comment type="function">
    <text evidence="3">Catalyzes the removal of a penultimate prolyl residue from the N-termini of peptides.</text>
</comment>
<keyword evidence="10" id="KW-0482">Metalloprotease</keyword>
<feature type="compositionally biased region" description="Basic and acidic residues" evidence="15">
    <location>
        <begin position="1209"/>
        <end position="1219"/>
    </location>
</feature>
<dbReference type="InterPro" id="IPR007865">
    <property type="entry name" value="Aminopep_P_N"/>
</dbReference>
<name>A0AA39XV00_9PEZI</name>
<dbReference type="InterPro" id="IPR029149">
    <property type="entry name" value="Creatin/AminoP/Spt16_N"/>
</dbReference>
<evidence type="ECO:0000256" key="10">
    <source>
        <dbReference type="ARBA" id="ARBA00023049"/>
    </source>
</evidence>
<keyword evidence="9" id="KW-0378">Hydrolase</keyword>
<keyword evidence="18" id="KW-1185">Reference proteome</keyword>
<sequence length="1252" mass="142047">MEHPDFRLHLGAGSPLEKYPAKQHARRVADFLGVAKGLIYLPGAPTAYLEDSDQFVPFRQRRYFYYLTGVDEADCHLTYDIRLDFLTLYVPSPGSPRKVYYNGRGSTPEEALDKYDVDAVDFSYAAPGYVEFWMTQHEGDVYILHPDQAVVPGHDKSPRVNYTKLQVAIDAARVRKDQHEIKLIRKANQISAKAHEKVLRNIRTFKNEAQVEATFLDTCVAADAKHQAYEIIAASGENAATLHYIKNDEPFHDRPLMCLDAGCEWQCYASDVTRTFPLTGQWPSKESKAIYDLVLKMQTECIDAIRPGARYLDIHYLAHRILIDGLLELGILHNGTPEDIFDAGTSLAFLPHGLGHHLGLEVHDVSDVPLMAGTSEHMSSVVDPEMCKALVHPNHPALEEGMVVTVEPGIYFNRYALNAVYLSSPIHSRYINRRVLQRYLPVGGVRIEDDILVTNDGYENLTTAPKGEEMLRIMQDGCVETLDGETPRKRQRRASATKVRKEEIHQDSVTKSKGIEAWSQDVTAGPPEPFRKSPESTTASNVVELEGSQAGPQTPKRSVPASLAAAPASFEAYDWPIHEGAVAAELPSEPERNSEIQVPGESQASHWRKVPSALARMASTQSLSNHSLPEYSPSQMFQRPRQAPMPPQKLPELPAKPLAYRQSMPIIISGSQAVKPLPYRPLCAQPSARPRPGPSRSASERLPDKMRFRLSESNLPATVAEVGHDGSRNEQDRHLTHRASIAFGEKYPQQAYQQENQFHGMGPRDFQPQPPQFSASPQERMHQLAQQRQMAQNRMLQQMENASNNNIDKDSPPPASLNRPLDPANVPPPDVVSPRLLERPLDLSDLPYHLFLCEIPSQMRKESGMPEAAFPPPAPLNCLSDPNVPPPHVVPPIVRKRPLDLSDLSYQLLLTEMQNKMRQKSGMRRPASDNERWFSDRPGWQDYWTELKKVEQKHREQHQERLVARQQQERLALQQTLEATFSPPAPLNRPLDPWNIPSPSIPPPDLLKRPVDLSDVSHQLMLMEVQNKKRIALGGPTRASNDDLRWWYSDQPGWQEYQTEIRRLLKQNEVDPSRIPRSGVLPPDLLKRPLDLSDLCYQFKLIEMQNNSRIALGRPRRGSNEGNLWFSELPGWQEYWTELMRLNQENTKRITAMQDIQMPLELLEQQNRKRLELARQEHRETLDRENGAMDMQTQLKLLEQQNKKRLELARQEHTEKLARENGTSNPEEKPAQPTSSSPSPSSYYTAGFDMKY</sequence>
<dbReference type="GO" id="GO:0006508">
    <property type="term" value="P:proteolysis"/>
    <property type="evidence" value="ECO:0007669"/>
    <property type="project" value="UniProtKB-KW"/>
</dbReference>
<dbReference type="EC" id="3.4.11.9" evidence="5"/>
<dbReference type="InterPro" id="IPR052433">
    <property type="entry name" value="X-Pro_dipept-like"/>
</dbReference>
<evidence type="ECO:0000256" key="14">
    <source>
        <dbReference type="RuleBase" id="RU000590"/>
    </source>
</evidence>
<dbReference type="PROSITE" id="PS00491">
    <property type="entry name" value="PROLINE_PEPTIDASE"/>
    <property type="match status" value="1"/>
</dbReference>
<protein>
    <recommendedName>
        <fullName evidence="5">Xaa-Pro aminopeptidase</fullName>
        <ecNumber evidence="5">3.4.11.9</ecNumber>
    </recommendedName>
    <alternativeName>
        <fullName evidence="12">Aminoacylproline aminopeptidase</fullName>
    </alternativeName>
    <alternativeName>
        <fullName evidence="13">Prolidase</fullName>
    </alternativeName>
</protein>
<feature type="compositionally biased region" description="Low complexity" evidence="15">
    <location>
        <begin position="686"/>
        <end position="697"/>
    </location>
</feature>
<dbReference type="CDD" id="cd01087">
    <property type="entry name" value="Prolidase"/>
    <property type="match status" value="1"/>
</dbReference>
<evidence type="ECO:0000256" key="1">
    <source>
        <dbReference type="ARBA" id="ARBA00001424"/>
    </source>
</evidence>
<comment type="similarity">
    <text evidence="4 14">Belongs to the peptidase M24B family.</text>
</comment>
<comment type="caution">
    <text evidence="17">The sequence shown here is derived from an EMBL/GenBank/DDBJ whole genome shotgun (WGS) entry which is preliminary data.</text>
</comment>
<dbReference type="Gene3D" id="3.40.350.10">
    <property type="entry name" value="Creatinase/prolidase N-terminal domain"/>
    <property type="match status" value="1"/>
</dbReference>
<dbReference type="InterPro" id="IPR001131">
    <property type="entry name" value="Peptidase_M24B_aminopep-P_CS"/>
</dbReference>
<dbReference type="AlphaFoldDB" id="A0AA39XV00"/>
<evidence type="ECO:0000256" key="4">
    <source>
        <dbReference type="ARBA" id="ARBA00008766"/>
    </source>
</evidence>
<dbReference type="EMBL" id="JAUJDW010000089">
    <property type="protein sequence ID" value="KAK0640121.1"/>
    <property type="molecule type" value="Genomic_DNA"/>
</dbReference>
<keyword evidence="11" id="KW-0464">Manganese</keyword>
<organism evidence="17 18">
    <name type="scientific">Lasiodiplodia hormozganensis</name>
    <dbReference type="NCBI Taxonomy" id="869390"/>
    <lineage>
        <taxon>Eukaryota</taxon>
        <taxon>Fungi</taxon>
        <taxon>Dikarya</taxon>
        <taxon>Ascomycota</taxon>
        <taxon>Pezizomycotina</taxon>
        <taxon>Dothideomycetes</taxon>
        <taxon>Dothideomycetes incertae sedis</taxon>
        <taxon>Botryosphaeriales</taxon>
        <taxon>Botryosphaeriaceae</taxon>
        <taxon>Lasiodiplodia</taxon>
    </lineage>
</organism>
<evidence type="ECO:0000256" key="15">
    <source>
        <dbReference type="SAM" id="MobiDB-lite"/>
    </source>
</evidence>
<reference evidence="17" key="1">
    <citation type="submission" date="2023-06" db="EMBL/GenBank/DDBJ databases">
        <title>Multi-omics analyses reveal the molecular pathogenesis toolkit of Lasiodiplodia hormozganensis, a cross-kingdom pathogen.</title>
        <authorList>
            <person name="Felix C."/>
            <person name="Meneses R."/>
            <person name="Goncalves M.F.M."/>
            <person name="Tilleman L."/>
            <person name="Duarte A.S."/>
            <person name="Jorrin-Novo J.V."/>
            <person name="Van De Peer Y."/>
            <person name="Deforce D."/>
            <person name="Van Nieuwerburgh F."/>
            <person name="Esteves A.C."/>
            <person name="Alves A."/>
        </authorList>
    </citation>
    <scope>NUCLEOTIDE SEQUENCE</scope>
    <source>
        <strain evidence="17">CBS 339.90</strain>
    </source>
</reference>
<dbReference type="SMART" id="SM01011">
    <property type="entry name" value="AMP_N"/>
    <property type="match status" value="1"/>
</dbReference>
<feature type="compositionally biased region" description="Basic and acidic residues" evidence="15">
    <location>
        <begin position="499"/>
        <end position="514"/>
    </location>
</feature>
<evidence type="ECO:0000256" key="8">
    <source>
        <dbReference type="ARBA" id="ARBA00022723"/>
    </source>
</evidence>
<evidence type="ECO:0000313" key="17">
    <source>
        <dbReference type="EMBL" id="KAK0640121.1"/>
    </source>
</evidence>
<feature type="compositionally biased region" description="Low complexity" evidence="15">
    <location>
        <begin position="1233"/>
        <end position="1245"/>
    </location>
</feature>
<comment type="cofactor">
    <cofactor evidence="2">
        <name>Mn(2+)</name>
        <dbReference type="ChEBI" id="CHEBI:29035"/>
    </cofactor>
</comment>
<keyword evidence="8 14" id="KW-0479">Metal-binding</keyword>